<feature type="compositionally biased region" description="Low complexity" evidence="1">
    <location>
        <begin position="1026"/>
        <end position="1047"/>
    </location>
</feature>
<feature type="compositionally biased region" description="Gly residues" evidence="1">
    <location>
        <begin position="970"/>
        <end position="985"/>
    </location>
</feature>
<dbReference type="Proteomes" id="UP000521872">
    <property type="component" value="Unassembled WGS sequence"/>
</dbReference>
<feature type="region of interest" description="Disordered" evidence="1">
    <location>
        <begin position="1008"/>
        <end position="1057"/>
    </location>
</feature>
<feature type="compositionally biased region" description="Low complexity" evidence="1">
    <location>
        <begin position="1078"/>
        <end position="1096"/>
    </location>
</feature>
<feature type="region of interest" description="Disordered" evidence="1">
    <location>
        <begin position="1131"/>
        <end position="1193"/>
    </location>
</feature>
<feature type="compositionally biased region" description="Basic and acidic residues" evidence="1">
    <location>
        <begin position="1157"/>
        <end position="1182"/>
    </location>
</feature>
<feature type="region of interest" description="Disordered" evidence="1">
    <location>
        <begin position="1"/>
        <end position="288"/>
    </location>
</feature>
<dbReference type="EMBL" id="JAACJL010000030">
    <property type="protein sequence ID" value="KAF4617327.1"/>
    <property type="molecule type" value="Genomic_DNA"/>
</dbReference>
<feature type="compositionally biased region" description="Low complexity" evidence="1">
    <location>
        <begin position="955"/>
        <end position="969"/>
    </location>
</feature>
<feature type="compositionally biased region" description="Low complexity" evidence="1">
    <location>
        <begin position="657"/>
        <end position="686"/>
    </location>
</feature>
<feature type="compositionally biased region" description="Low complexity" evidence="1">
    <location>
        <begin position="370"/>
        <end position="400"/>
    </location>
</feature>
<feature type="compositionally biased region" description="Polar residues" evidence="1">
    <location>
        <begin position="133"/>
        <end position="155"/>
    </location>
</feature>
<comment type="caution">
    <text evidence="2">The sequence shown here is derived from an EMBL/GenBank/DDBJ whole genome shotgun (WGS) entry which is preliminary data.</text>
</comment>
<accession>A0A8H4QU07</accession>
<name>A0A8H4QU07_9AGAR</name>
<feature type="region of interest" description="Disordered" evidence="1">
    <location>
        <begin position="1078"/>
        <end position="1112"/>
    </location>
</feature>
<feature type="compositionally biased region" description="Low complexity" evidence="1">
    <location>
        <begin position="751"/>
        <end position="777"/>
    </location>
</feature>
<feature type="compositionally biased region" description="Polar residues" evidence="1">
    <location>
        <begin position="78"/>
        <end position="93"/>
    </location>
</feature>
<feature type="compositionally biased region" description="Basic residues" evidence="1">
    <location>
        <begin position="245"/>
        <end position="258"/>
    </location>
</feature>
<dbReference type="AlphaFoldDB" id="A0A8H4QU07"/>
<reference evidence="2 3" key="1">
    <citation type="submission" date="2019-12" db="EMBL/GenBank/DDBJ databases">
        <authorList>
            <person name="Floudas D."/>
            <person name="Bentzer J."/>
            <person name="Ahren D."/>
            <person name="Johansson T."/>
            <person name="Persson P."/>
            <person name="Tunlid A."/>
        </authorList>
    </citation>
    <scope>NUCLEOTIDE SEQUENCE [LARGE SCALE GENOMIC DNA]</scope>
    <source>
        <strain evidence="2 3">CBS 102.39</strain>
    </source>
</reference>
<evidence type="ECO:0000256" key="1">
    <source>
        <dbReference type="SAM" id="MobiDB-lite"/>
    </source>
</evidence>
<evidence type="ECO:0000313" key="2">
    <source>
        <dbReference type="EMBL" id="KAF4617327.1"/>
    </source>
</evidence>
<organism evidence="2 3">
    <name type="scientific">Agrocybe pediades</name>
    <dbReference type="NCBI Taxonomy" id="84607"/>
    <lineage>
        <taxon>Eukaryota</taxon>
        <taxon>Fungi</taxon>
        <taxon>Dikarya</taxon>
        <taxon>Basidiomycota</taxon>
        <taxon>Agaricomycotina</taxon>
        <taxon>Agaricomycetes</taxon>
        <taxon>Agaricomycetidae</taxon>
        <taxon>Agaricales</taxon>
        <taxon>Agaricineae</taxon>
        <taxon>Strophariaceae</taxon>
        <taxon>Agrocybe</taxon>
    </lineage>
</organism>
<feature type="compositionally biased region" description="Low complexity" evidence="1">
    <location>
        <begin position="786"/>
        <end position="799"/>
    </location>
</feature>
<sequence>MATDDSNNLKNTNRPRYTRQNSFPNPQTPLASPDLESFQLQKQQQHYRHQLTQRPSVPNISSNSPYYTHNARPPPFAMSNSATGTSSPTTDISPSHLLPKKRHTQNEPSLDTPLSFPMPPGFQEEQLRGPSIKGQQSLSSLRHQKESQGLNNVPGTGSAMGASIGLGHAPSRPPRHPSRADSQQQGDVVPGAMNVRIPSSSSSILNNNYNNNHNHNSNNSSFPASPVSMASMSSYTHSYQSQSQTHRRTSASNLRKKSSAGVGGGSRPSTADSATSATGNTASGGASGNAYSVVRENVIDEDEGNGDYGEVMYRDRDSYKDRGLGRDRERVEVTPWEFQALPEESVVNEFEQVGRMDTPSTAGTGGVFSQQQQQQQYQAPASRPRSLKSSRASAASGSSSIVPPLPPTPSMSVGTSASATASTFSIPHSVSTSSMRASGAGAVISPSVATGPMDEVTPWDMYPVVESATSNVVSTKANSIPAPVKAPSYTASNTSSINLASPVMSSLASPLNSSSVNLSNLGMAGNTKILNASANVISPSVATGPMDEVTPWDMYPVPEAEPGASVVSGGGASGISGGGMSGMGYVERDRAGSASGSAYSRDRAGSSLGEKEHLKEVKEEKKSKSGAFGKIKAAVKNAAAGGSSSSGNETKTRARRGSVSASGGASTKSLAASSSTGNSHTNSHNGATTPTPYIVGFPPQPPPVPPIPPPIIAASAIPSPSFPPPSTVVTPGTPLGKPRSLAQVAEDPVNSHSLSSVGSGSGASSRGTDGGAASSSGVTTPPNTPPMSGLTSPPSLSPTRAYFGHASTNMNGSPKVGAAIYHSPSTSTLGSVLSWRSHQSQVGTNPGASGSAIDLSLSGGQYVHYKSSIPPTPISASTTTSFSHSGISHAHGAYAASTASGSSLGATATGPVEDVTPWEMYPGPTPVPAVPPMPAVPPTPTKEAVRKQRQRAGTAGSVVSALSGRSARSGGAGSNSGSPSIGGGVVPSALQSSGMHAHQGEAVVMGGGASRKSVPYSERSGGAGSGMHSAGGKASMHSGQQQQTTKTGPKEEVTPWELEERLPPAEVAGMIVATTDGLGQQQQTTLSLPLSSSSTLAHQVDPNGGGGAAKVGGIRARGSMTLEQLEEVMPWELSAPPPPSPGLPPPLPPPSMARAGENGHREEGGASMERTGHREKEKDRKSKVVRAVSRVRG</sequence>
<feature type="compositionally biased region" description="Low complexity" evidence="1">
    <location>
        <begin position="638"/>
        <end position="647"/>
    </location>
</feature>
<keyword evidence="3" id="KW-1185">Reference proteome</keyword>
<feature type="region of interest" description="Disordered" evidence="1">
    <location>
        <begin position="933"/>
        <end position="995"/>
    </location>
</feature>
<feature type="compositionally biased region" description="Pro residues" evidence="1">
    <location>
        <begin position="698"/>
        <end position="711"/>
    </location>
</feature>
<feature type="compositionally biased region" description="Low complexity" evidence="1">
    <location>
        <begin position="269"/>
        <end position="288"/>
    </location>
</feature>
<feature type="compositionally biased region" description="Polar residues" evidence="1">
    <location>
        <begin position="55"/>
        <end position="67"/>
    </location>
</feature>
<feature type="compositionally biased region" description="Basic residues" evidence="1">
    <location>
        <begin position="1183"/>
        <end position="1193"/>
    </location>
</feature>
<feature type="region of interest" description="Disordered" evidence="1">
    <location>
        <begin position="586"/>
        <end position="808"/>
    </location>
</feature>
<feature type="compositionally biased region" description="Low complexity" evidence="1">
    <location>
        <begin position="199"/>
        <end position="244"/>
    </location>
</feature>
<evidence type="ECO:0000313" key="3">
    <source>
        <dbReference type="Proteomes" id="UP000521872"/>
    </source>
</evidence>
<feature type="compositionally biased region" description="Basic and acidic residues" evidence="1">
    <location>
        <begin position="600"/>
        <end position="623"/>
    </location>
</feature>
<proteinExistence type="predicted"/>
<feature type="compositionally biased region" description="Pro residues" evidence="1">
    <location>
        <begin position="1135"/>
        <end position="1151"/>
    </location>
</feature>
<feature type="region of interest" description="Disordered" evidence="1">
    <location>
        <begin position="356"/>
        <end position="416"/>
    </location>
</feature>
<feature type="compositionally biased region" description="Polar residues" evidence="1">
    <location>
        <begin position="1"/>
        <end position="30"/>
    </location>
</feature>
<protein>
    <submittedName>
        <fullName evidence="2">Uncharacterized protein</fullName>
    </submittedName>
</protein>
<feature type="compositionally biased region" description="Basic and acidic residues" evidence="1">
    <location>
        <begin position="1048"/>
        <end position="1057"/>
    </location>
</feature>
<gene>
    <name evidence="2" type="ORF">D9613_006137</name>
</gene>